<dbReference type="Proteomes" id="UP001219934">
    <property type="component" value="Unassembled WGS sequence"/>
</dbReference>
<dbReference type="EMBL" id="JAPTMU010000002">
    <property type="protein sequence ID" value="KAJ4947755.1"/>
    <property type="molecule type" value="Genomic_DNA"/>
</dbReference>
<gene>
    <name evidence="1" type="ORF">JOQ06_009788</name>
</gene>
<dbReference type="AlphaFoldDB" id="A0AAD6BRK1"/>
<sequence>MANQLDLLVDQKLAALLVSLQEEQIYLWHVCEEVMRRMDLLVAQEVMRRMDLHVAQELMRRMDLQHLALLAQTFFFFLNQRDMSVLKP</sequence>
<organism evidence="1 2">
    <name type="scientific">Pogonophryne albipinna</name>
    <dbReference type="NCBI Taxonomy" id="1090488"/>
    <lineage>
        <taxon>Eukaryota</taxon>
        <taxon>Metazoa</taxon>
        <taxon>Chordata</taxon>
        <taxon>Craniata</taxon>
        <taxon>Vertebrata</taxon>
        <taxon>Euteleostomi</taxon>
        <taxon>Actinopterygii</taxon>
        <taxon>Neopterygii</taxon>
        <taxon>Teleostei</taxon>
        <taxon>Neoteleostei</taxon>
        <taxon>Acanthomorphata</taxon>
        <taxon>Eupercaria</taxon>
        <taxon>Perciformes</taxon>
        <taxon>Notothenioidei</taxon>
        <taxon>Pogonophryne</taxon>
    </lineage>
</organism>
<comment type="caution">
    <text evidence="1">The sequence shown here is derived from an EMBL/GenBank/DDBJ whole genome shotgun (WGS) entry which is preliminary data.</text>
</comment>
<accession>A0AAD6BRK1</accession>
<protein>
    <submittedName>
        <fullName evidence="1">Uncharacterized protein</fullName>
    </submittedName>
</protein>
<name>A0AAD6BRK1_9TELE</name>
<reference evidence="1" key="1">
    <citation type="submission" date="2022-11" db="EMBL/GenBank/DDBJ databases">
        <title>Chromosome-level genome of Pogonophryne albipinna.</title>
        <authorList>
            <person name="Jo E."/>
        </authorList>
    </citation>
    <scope>NUCLEOTIDE SEQUENCE</scope>
    <source>
        <strain evidence="1">SGF0006</strain>
        <tissue evidence="1">Muscle</tissue>
    </source>
</reference>
<evidence type="ECO:0000313" key="1">
    <source>
        <dbReference type="EMBL" id="KAJ4947755.1"/>
    </source>
</evidence>
<evidence type="ECO:0000313" key="2">
    <source>
        <dbReference type="Proteomes" id="UP001219934"/>
    </source>
</evidence>
<proteinExistence type="predicted"/>
<keyword evidence="2" id="KW-1185">Reference proteome</keyword>